<keyword evidence="1" id="KW-0479">Metal-binding</keyword>
<reference evidence="3 4" key="1">
    <citation type="journal article" date="2020" name="bioRxiv">
        <title>Sequence and annotation of 42 cannabis genomes reveals extensive copy number variation in cannabinoid synthesis and pathogen resistance genes.</title>
        <authorList>
            <person name="Mckernan K.J."/>
            <person name="Helbert Y."/>
            <person name="Kane L.T."/>
            <person name="Ebling H."/>
            <person name="Zhang L."/>
            <person name="Liu B."/>
            <person name="Eaton Z."/>
            <person name="Mclaughlin S."/>
            <person name="Kingan S."/>
            <person name="Baybayan P."/>
            <person name="Concepcion G."/>
            <person name="Jordan M."/>
            <person name="Riva A."/>
            <person name="Barbazuk W."/>
            <person name="Harkins T."/>
        </authorList>
    </citation>
    <scope>NUCLEOTIDE SEQUENCE [LARGE SCALE GENOMIC DNA]</scope>
    <source>
        <strain evidence="4">cv. Jamaican Lion 4</strain>
        <tissue evidence="3">Leaf</tissue>
    </source>
</reference>
<accession>A0A7J6ESH5</accession>
<proteinExistence type="inferred from homology"/>
<sequence>MSNEDVLVGEKKQCVPFIVCFNKENNEVSSNCRQFEFKGIFCRHALSILIHKIIFLVFDKYILRRWRKDVKRYHTKIKISYDNWSDKLEIQQFDKMCNLFCTVVDLTAGDETKCNIVLEAIHNLKAKLLRIDDVCGRRDETNSNIINGD</sequence>
<feature type="domain" description="SWIM-type" evidence="2">
    <location>
        <begin position="31"/>
        <end position="52"/>
    </location>
</feature>
<protein>
    <recommendedName>
        <fullName evidence="1">Protein FAR1-RELATED SEQUENCE</fullName>
    </recommendedName>
</protein>
<comment type="subcellular location">
    <subcellularLocation>
        <location evidence="1">Nucleus</location>
    </subcellularLocation>
</comment>
<dbReference type="InterPro" id="IPR007527">
    <property type="entry name" value="Znf_SWIM"/>
</dbReference>
<dbReference type="PANTHER" id="PTHR31669">
    <property type="entry name" value="PROTEIN FAR1-RELATED SEQUENCE 10-RELATED"/>
    <property type="match status" value="1"/>
</dbReference>
<evidence type="ECO:0000313" key="4">
    <source>
        <dbReference type="Proteomes" id="UP000583929"/>
    </source>
</evidence>
<comment type="similarity">
    <text evidence="1">Belongs to the FHY3/FAR1 family.</text>
</comment>
<dbReference type="PANTHER" id="PTHR31669:SF283">
    <property type="entry name" value="PROTEIN FAR1-RELATED SEQUENCE"/>
    <property type="match status" value="1"/>
</dbReference>
<comment type="function">
    <text evidence="1">Putative transcription activator involved in regulating light control of development.</text>
</comment>
<evidence type="ECO:0000259" key="2">
    <source>
        <dbReference type="Pfam" id="PF04434"/>
    </source>
</evidence>
<keyword evidence="1" id="KW-0863">Zinc-finger</keyword>
<name>A0A7J6ESH5_CANSA</name>
<dbReference type="GO" id="GO:0008270">
    <property type="term" value="F:zinc ion binding"/>
    <property type="evidence" value="ECO:0007669"/>
    <property type="project" value="UniProtKB-UniRule"/>
</dbReference>
<dbReference type="Proteomes" id="UP000583929">
    <property type="component" value="Unassembled WGS sequence"/>
</dbReference>
<dbReference type="InterPro" id="IPR031052">
    <property type="entry name" value="FHY3/FAR1"/>
</dbReference>
<keyword evidence="4" id="KW-1185">Reference proteome</keyword>
<evidence type="ECO:0000256" key="1">
    <source>
        <dbReference type="RuleBase" id="RU367018"/>
    </source>
</evidence>
<dbReference type="GO" id="GO:0005634">
    <property type="term" value="C:nucleus"/>
    <property type="evidence" value="ECO:0007669"/>
    <property type="project" value="UniProtKB-SubCell"/>
</dbReference>
<dbReference type="AlphaFoldDB" id="A0A7J6ESH5"/>
<gene>
    <name evidence="3" type="ORF">G4B88_000634</name>
</gene>
<keyword evidence="1" id="KW-0539">Nucleus</keyword>
<evidence type="ECO:0000313" key="3">
    <source>
        <dbReference type="EMBL" id="KAF4361236.1"/>
    </source>
</evidence>
<organism evidence="3 4">
    <name type="scientific">Cannabis sativa</name>
    <name type="common">Hemp</name>
    <name type="synonym">Marijuana</name>
    <dbReference type="NCBI Taxonomy" id="3483"/>
    <lineage>
        <taxon>Eukaryota</taxon>
        <taxon>Viridiplantae</taxon>
        <taxon>Streptophyta</taxon>
        <taxon>Embryophyta</taxon>
        <taxon>Tracheophyta</taxon>
        <taxon>Spermatophyta</taxon>
        <taxon>Magnoliopsida</taxon>
        <taxon>eudicotyledons</taxon>
        <taxon>Gunneridae</taxon>
        <taxon>Pentapetalae</taxon>
        <taxon>rosids</taxon>
        <taxon>fabids</taxon>
        <taxon>Rosales</taxon>
        <taxon>Cannabaceae</taxon>
        <taxon>Cannabis</taxon>
    </lineage>
</organism>
<dbReference type="Pfam" id="PF04434">
    <property type="entry name" value="SWIM"/>
    <property type="match status" value="1"/>
</dbReference>
<keyword evidence="1" id="KW-0862">Zinc</keyword>
<comment type="caution">
    <text evidence="3">The sequence shown here is derived from an EMBL/GenBank/DDBJ whole genome shotgun (WGS) entry which is preliminary data.</text>
</comment>
<dbReference type="EMBL" id="JAATIQ010000333">
    <property type="protein sequence ID" value="KAF4361236.1"/>
    <property type="molecule type" value="Genomic_DNA"/>
</dbReference>
<dbReference type="GO" id="GO:0006355">
    <property type="term" value="P:regulation of DNA-templated transcription"/>
    <property type="evidence" value="ECO:0007669"/>
    <property type="project" value="UniProtKB-UniRule"/>
</dbReference>